<name>A0A061RKD6_9CHLO</name>
<dbReference type="SUPFAM" id="SSF47473">
    <property type="entry name" value="EF-hand"/>
    <property type="match status" value="1"/>
</dbReference>
<keyword evidence="2" id="KW-0282">Flagellum</keyword>
<keyword evidence="2" id="KW-0969">Cilium</keyword>
<feature type="non-terminal residue" evidence="2">
    <location>
        <position position="1"/>
    </location>
</feature>
<keyword evidence="2" id="KW-0966">Cell projection</keyword>
<reference evidence="2" key="1">
    <citation type="submission" date="2014-05" db="EMBL/GenBank/DDBJ databases">
        <title>The transcriptome of the halophilic microalga Tetraselmis sp. GSL018 isolated from the Great Salt Lake, Utah.</title>
        <authorList>
            <person name="Jinkerson R.E."/>
            <person name="D'Adamo S."/>
            <person name="Posewitz M.C."/>
        </authorList>
    </citation>
    <scope>NUCLEOTIDE SEQUENCE</scope>
    <source>
        <strain evidence="2">GSL018</strain>
    </source>
</reference>
<accession>A0A061RKD6</accession>
<sequence length="188" mass="21486">TMLGGGEVFKEYVPSDKLELASFGDEKYLEAFEAQVLGDTPLTSDFQVDGSSHMLRGDLHLILFHVLDRHPTAEELDVFLTFFDTETSALISKEEFCRSVARLKGRCASPRYPRDYTSHRLFTDDLTKHRRLEYDPMTTFRRAVTNTQEFGWHTAARTAQPSRYFPLSSTDVSRNEGSQPSNYFGTCH</sequence>
<evidence type="ECO:0000313" key="2">
    <source>
        <dbReference type="EMBL" id="JAC70981.1"/>
    </source>
</evidence>
<dbReference type="EMBL" id="GBEZ01015158">
    <property type="protein sequence ID" value="JAC70981.1"/>
    <property type="molecule type" value="Transcribed_RNA"/>
</dbReference>
<proteinExistence type="predicted"/>
<gene>
    <name evidence="2" type="ORF">TSPGSL018_2964</name>
</gene>
<dbReference type="InterPro" id="IPR011992">
    <property type="entry name" value="EF-hand-dom_pair"/>
</dbReference>
<evidence type="ECO:0000256" key="1">
    <source>
        <dbReference type="SAM" id="MobiDB-lite"/>
    </source>
</evidence>
<protein>
    <submittedName>
        <fullName evidence="2">Flagellar associated protein</fullName>
    </submittedName>
</protein>
<organism evidence="2">
    <name type="scientific">Tetraselmis sp. GSL018</name>
    <dbReference type="NCBI Taxonomy" id="582737"/>
    <lineage>
        <taxon>Eukaryota</taxon>
        <taxon>Viridiplantae</taxon>
        <taxon>Chlorophyta</taxon>
        <taxon>core chlorophytes</taxon>
        <taxon>Chlorodendrophyceae</taxon>
        <taxon>Chlorodendrales</taxon>
        <taxon>Chlorodendraceae</taxon>
        <taxon>Tetraselmis</taxon>
    </lineage>
</organism>
<dbReference type="AlphaFoldDB" id="A0A061RKD6"/>
<feature type="region of interest" description="Disordered" evidence="1">
    <location>
        <begin position="165"/>
        <end position="188"/>
    </location>
</feature>